<sequence length="186" mass="20734">MRISDTDILIIPGYSNSGPEHWQTRWEEKIRTARRVEQEDWERPEVETWAARIIEAVEAAERPVVLIAHSAGVAAVAHAAARHPLDKVKGAFLVGLPDVEADEKVPEAVKVFSPLPTDPLPFPSMMIASEDDPYCRRVRAEDFAAAWGSDFYSAGTAGHFNTESGHGPWPEGLMMFARFMQRLPAR</sequence>
<proteinExistence type="predicted"/>
<accession>V4T760</accession>
<dbReference type="InterPro" id="IPR029058">
    <property type="entry name" value="AB_hydrolase_fold"/>
</dbReference>
<comment type="caution">
    <text evidence="1">The sequence shown here is derived from an EMBL/GenBank/DDBJ whole genome shotgun (WGS) entry which is preliminary data.</text>
</comment>
<keyword evidence="1" id="KW-0378">Hydrolase</keyword>
<dbReference type="InterPro" id="IPR010662">
    <property type="entry name" value="RBBP9/YdeN"/>
</dbReference>
<keyword evidence="2" id="KW-1185">Reference proteome</keyword>
<dbReference type="Gene3D" id="3.40.50.1820">
    <property type="entry name" value="alpha/beta hydrolase"/>
    <property type="match status" value="1"/>
</dbReference>
<dbReference type="GO" id="GO:0016787">
    <property type="term" value="F:hydrolase activity"/>
    <property type="evidence" value="ECO:0007669"/>
    <property type="project" value="UniProtKB-KW"/>
</dbReference>
<name>V4T760_9HYPH</name>
<dbReference type="Pfam" id="PF06821">
    <property type="entry name" value="Ser_hydrolase"/>
    <property type="match status" value="1"/>
</dbReference>
<dbReference type="AlphaFoldDB" id="V4T760"/>
<dbReference type="OrthoDB" id="9804993at2"/>
<reference evidence="1 2" key="1">
    <citation type="journal article" date="2014" name="Genome Announc.">
        <title>Draft Genome Sequence of Lutibaculum baratangense Strain AMV1T, Isolated from a Mud Volcano in Andamans, India.</title>
        <authorList>
            <person name="Singh A."/>
            <person name="Sreenivas A."/>
            <person name="Sathyanarayana Reddy G."/>
            <person name="Pinnaka A.K."/>
            <person name="Shivaji S."/>
        </authorList>
    </citation>
    <scope>NUCLEOTIDE SEQUENCE [LARGE SCALE GENOMIC DNA]</scope>
    <source>
        <strain evidence="1 2">AMV1</strain>
    </source>
</reference>
<gene>
    <name evidence="1" type="ORF">N177_4183</name>
</gene>
<dbReference type="eggNOG" id="COG3545">
    <property type="taxonomic scope" value="Bacteria"/>
</dbReference>
<dbReference type="Proteomes" id="UP000017819">
    <property type="component" value="Unassembled WGS sequence"/>
</dbReference>
<dbReference type="EMBL" id="AWXZ01000044">
    <property type="protein sequence ID" value="ESR22453.1"/>
    <property type="molecule type" value="Genomic_DNA"/>
</dbReference>
<dbReference type="PATRIC" id="fig|631454.5.peg.4127"/>
<protein>
    <submittedName>
        <fullName evidence="1">Putative esterase of the alpha/beta hydrolase</fullName>
    </submittedName>
</protein>
<evidence type="ECO:0000313" key="1">
    <source>
        <dbReference type="EMBL" id="ESR22453.1"/>
    </source>
</evidence>
<organism evidence="1 2">
    <name type="scientific">Lutibaculum baratangense AMV1</name>
    <dbReference type="NCBI Taxonomy" id="631454"/>
    <lineage>
        <taxon>Bacteria</taxon>
        <taxon>Pseudomonadati</taxon>
        <taxon>Pseudomonadota</taxon>
        <taxon>Alphaproteobacteria</taxon>
        <taxon>Hyphomicrobiales</taxon>
        <taxon>Tepidamorphaceae</taxon>
        <taxon>Lutibaculum</taxon>
    </lineage>
</organism>
<dbReference type="STRING" id="631454.N177_4183"/>
<dbReference type="SUPFAM" id="SSF53474">
    <property type="entry name" value="alpha/beta-Hydrolases"/>
    <property type="match status" value="1"/>
</dbReference>
<evidence type="ECO:0000313" key="2">
    <source>
        <dbReference type="Proteomes" id="UP000017819"/>
    </source>
</evidence>
<dbReference type="RefSeq" id="WP_023434285.1">
    <property type="nucleotide sequence ID" value="NZ_AWXZ01000044.1"/>
</dbReference>